<reference evidence="1" key="1">
    <citation type="submission" date="2022-07" db="EMBL/GenBank/DDBJ databases">
        <title>Genome analysis of Parmales, a sister group of diatoms, reveals the evolutionary specialization of diatoms from phago-mixotrophs to photoautotrophs.</title>
        <authorList>
            <person name="Ban H."/>
            <person name="Sato S."/>
            <person name="Yoshikawa S."/>
            <person name="Kazumasa Y."/>
            <person name="Nakamura Y."/>
            <person name="Ichinomiya M."/>
            <person name="Saitoh K."/>
            <person name="Sato N."/>
            <person name="Blanc-Mathieu R."/>
            <person name="Endo H."/>
            <person name="Kuwata A."/>
            <person name="Ogata H."/>
        </authorList>
    </citation>
    <scope>NUCLEOTIDE SEQUENCE</scope>
</reference>
<accession>A0A9W7A3T5</accession>
<dbReference type="EMBL" id="BRXZ01003738">
    <property type="protein sequence ID" value="GMH60850.1"/>
    <property type="molecule type" value="Genomic_DNA"/>
</dbReference>
<evidence type="ECO:0000313" key="1">
    <source>
        <dbReference type="EMBL" id="GMH60850.1"/>
    </source>
</evidence>
<dbReference type="AlphaFoldDB" id="A0A9W7A3T5"/>
<keyword evidence="2" id="KW-1185">Reference proteome</keyword>
<dbReference type="OrthoDB" id="10262747at2759"/>
<evidence type="ECO:0000313" key="2">
    <source>
        <dbReference type="Proteomes" id="UP001165082"/>
    </source>
</evidence>
<gene>
    <name evidence="1" type="ORF">TrRE_jg2112</name>
</gene>
<proteinExistence type="predicted"/>
<protein>
    <submittedName>
        <fullName evidence="1">Uncharacterized protein</fullName>
    </submittedName>
</protein>
<organism evidence="1 2">
    <name type="scientific">Triparma retinervis</name>
    <dbReference type="NCBI Taxonomy" id="2557542"/>
    <lineage>
        <taxon>Eukaryota</taxon>
        <taxon>Sar</taxon>
        <taxon>Stramenopiles</taxon>
        <taxon>Ochrophyta</taxon>
        <taxon>Bolidophyceae</taxon>
        <taxon>Parmales</taxon>
        <taxon>Triparmaceae</taxon>
        <taxon>Triparma</taxon>
    </lineage>
</organism>
<comment type="caution">
    <text evidence="1">The sequence shown here is derived from an EMBL/GenBank/DDBJ whole genome shotgun (WGS) entry which is preliminary data.</text>
</comment>
<dbReference type="Gene3D" id="3.10.450.50">
    <property type="match status" value="1"/>
</dbReference>
<name>A0A9W7A3T5_9STRA</name>
<sequence length="196" mass="21158">MFNIRKLIPNIPKTLTSPPPIPVSPLHRTLSTVSPPPVTVSCILSHQSRWSKAITDISAAYLSNGDFVSKASKAQSDLYAYEQGDVIFKPTKSTVPPFRPTPTAALSYFVGAVNVPEGHSEDMGFAINSGSGWSSVTFHNSSTTLLNGLGFACGVYDFVCASSGDSVRVEYTKGYRRGDDGQVRLFLHHSSVPYGR</sequence>
<dbReference type="Proteomes" id="UP001165082">
    <property type="component" value="Unassembled WGS sequence"/>
</dbReference>